<sequence length="618" mass="66058">MQWSDIKDWEASTLSDEYDALSSKERKADDWGHEVISLNDNVTWEGDARNAAEKRLQQIEKGIATYVVGVRAMKDATSSMQDSMREVNGIVTDATTQAKNNGFSIADDGTVTDDNPISWTEVTVDGVVSYIVGGGMGGLAGSMFGPVGMAVGGILGGPTVSSAVLADIVATRETSLKQCADKVNDAVEKAVAADQAYADALNKIALGQVEPGDKSLSEILDGPLPMPTNRQDSQAVAAWWDSLTPEQQQELIDNDCEKPPSERIGNMDGVDGWARDAANRKSLDHDIDSLAEKSSAGLTDEEQKKYDELKALRDAAATSDYQPKKQLLLYDPVEPGEDQDQLHAAVSVGDVDTAENVAVQTGGLDTSVGSSVKEYTHNMENIANSAGGNTAMVTYFGYDTPHINSGDPDQRDLSVTNTDRAAAGGQNLANFLEGLHDSRQGEGEAGDPRLTAIGHSYGSTTTGYALTQVRDGVVDAAVFYGSPGIPATDVSELNVPSDSVYAIRNEGDAINGVPNGGLVANRPGYLPGFNMTETTDPMDMDGIQHLRTNQYAPGWKDPVASHTNYFDNNDYNGKYDEIHGAHPDWTREQVMEELRSQMADVPNSQQDVAAVVNGTYSG</sequence>
<dbReference type="SUPFAM" id="SSF53474">
    <property type="entry name" value="alpha/beta-Hydrolases"/>
    <property type="match status" value="1"/>
</dbReference>
<dbReference type="InterPro" id="IPR029058">
    <property type="entry name" value="AB_hydrolase_fold"/>
</dbReference>
<dbReference type="RefSeq" id="WP_064231937.1">
    <property type="nucleotide sequence ID" value="NZ_LVZK01000003.1"/>
</dbReference>
<name>A0A179B1T8_9ACTO</name>
<dbReference type="AlphaFoldDB" id="A0A179B1T8"/>
<evidence type="ECO:0000313" key="2">
    <source>
        <dbReference type="EMBL" id="OAP85335.1"/>
    </source>
</evidence>
<evidence type="ECO:0000259" key="1">
    <source>
        <dbReference type="Pfam" id="PF06259"/>
    </source>
</evidence>
<organism evidence="2 3">
    <name type="scientific">Peptidiphaga gingivicola</name>
    <dbReference type="NCBI Taxonomy" id="2741497"/>
    <lineage>
        <taxon>Bacteria</taxon>
        <taxon>Bacillati</taxon>
        <taxon>Actinomycetota</taxon>
        <taxon>Actinomycetes</taxon>
        <taxon>Actinomycetales</taxon>
        <taxon>Actinomycetaceae</taxon>
        <taxon>Peptidiphaga</taxon>
    </lineage>
</organism>
<dbReference type="EMBL" id="LVZK01000003">
    <property type="protein sequence ID" value="OAP85335.1"/>
    <property type="molecule type" value="Genomic_DNA"/>
</dbReference>
<dbReference type="Gene3D" id="3.40.50.1820">
    <property type="entry name" value="alpha/beta hydrolase"/>
    <property type="match status" value="1"/>
</dbReference>
<gene>
    <name evidence="2" type="ORF">A4H34_09540</name>
</gene>
<protein>
    <recommendedName>
        <fullName evidence="1">DUF1023 domain-containing protein</fullName>
    </recommendedName>
</protein>
<keyword evidence="3" id="KW-1185">Reference proteome</keyword>
<dbReference type="InterPro" id="IPR010427">
    <property type="entry name" value="DUF1023"/>
</dbReference>
<feature type="domain" description="DUF1023" evidence="1">
    <location>
        <begin position="339"/>
        <end position="514"/>
    </location>
</feature>
<dbReference type="Pfam" id="PF06259">
    <property type="entry name" value="Abhydrolase_8"/>
    <property type="match status" value="1"/>
</dbReference>
<dbReference type="Proteomes" id="UP000078368">
    <property type="component" value="Unassembled WGS sequence"/>
</dbReference>
<accession>A0A179B1T8</accession>
<proteinExistence type="predicted"/>
<dbReference type="STRING" id="1823756.A4H34_09540"/>
<evidence type="ECO:0000313" key="3">
    <source>
        <dbReference type="Proteomes" id="UP000078368"/>
    </source>
</evidence>
<dbReference type="OrthoDB" id="3259161at2"/>
<comment type="caution">
    <text evidence="2">The sequence shown here is derived from an EMBL/GenBank/DDBJ whole genome shotgun (WGS) entry which is preliminary data.</text>
</comment>
<reference evidence="2 3" key="1">
    <citation type="submission" date="2016-04" db="EMBL/GenBank/DDBJ databases">
        <title>Peptidophaga gingivicola gen. nov., sp. nov., isolated from human subgingival plaque.</title>
        <authorList>
            <person name="Beall C.J."/>
            <person name="Mokrzan E.M."/>
            <person name="Griffen A.L."/>
            <person name="Leys E.J."/>
        </authorList>
    </citation>
    <scope>NUCLEOTIDE SEQUENCE [LARGE SCALE GENOMIC DNA]</scope>
    <source>
        <strain evidence="2 3">BA112</strain>
    </source>
</reference>